<keyword evidence="4" id="KW-1185">Reference proteome</keyword>
<feature type="compositionally biased region" description="Basic and acidic residues" evidence="1">
    <location>
        <begin position="117"/>
        <end position="127"/>
    </location>
</feature>
<accession>A0A1Y1YIN8</accession>
<evidence type="ECO:0000313" key="3">
    <source>
        <dbReference type="EMBL" id="ORX97845.1"/>
    </source>
</evidence>
<dbReference type="Proteomes" id="UP000193498">
    <property type="component" value="Unassembled WGS sequence"/>
</dbReference>
<evidence type="ECO:0000313" key="4">
    <source>
        <dbReference type="Proteomes" id="UP000193498"/>
    </source>
</evidence>
<keyword evidence="2" id="KW-0732">Signal</keyword>
<sequence>MRFTTLAVVFGLVTLETVTAAPTAYTSPHIRPFRKVYLRPVPCGQQTTPCFPNTRTFILPTAPVAKVPLLRQVFTTVTKKHDSLNTAQAENGKGLNVKYQAGPSLELEGSADASEYDQDKEAEHSDNDSSYPYVYMQPDQELQYAEPAEETDQRRPSAWRTAQSNLPRLKLRKKLNAWRIAKSDIWIDPSTINTVIYDPWW</sequence>
<dbReference type="EMBL" id="MCFE01000125">
    <property type="protein sequence ID" value="ORX97845.1"/>
    <property type="molecule type" value="Genomic_DNA"/>
</dbReference>
<dbReference type="AlphaFoldDB" id="A0A1Y1YIN8"/>
<dbReference type="InParanoid" id="A0A1Y1YIN8"/>
<evidence type="ECO:0000256" key="1">
    <source>
        <dbReference type="SAM" id="MobiDB-lite"/>
    </source>
</evidence>
<feature type="signal peptide" evidence="2">
    <location>
        <begin position="1"/>
        <end position="20"/>
    </location>
</feature>
<evidence type="ECO:0000256" key="2">
    <source>
        <dbReference type="SAM" id="SignalP"/>
    </source>
</evidence>
<gene>
    <name evidence="3" type="ORF">K493DRAFT_300242</name>
</gene>
<comment type="caution">
    <text evidence="3">The sequence shown here is derived from an EMBL/GenBank/DDBJ whole genome shotgun (WGS) entry which is preliminary data.</text>
</comment>
<proteinExistence type="predicted"/>
<organism evidence="3 4">
    <name type="scientific">Basidiobolus meristosporus CBS 931.73</name>
    <dbReference type="NCBI Taxonomy" id="1314790"/>
    <lineage>
        <taxon>Eukaryota</taxon>
        <taxon>Fungi</taxon>
        <taxon>Fungi incertae sedis</taxon>
        <taxon>Zoopagomycota</taxon>
        <taxon>Entomophthoromycotina</taxon>
        <taxon>Basidiobolomycetes</taxon>
        <taxon>Basidiobolales</taxon>
        <taxon>Basidiobolaceae</taxon>
        <taxon>Basidiobolus</taxon>
    </lineage>
</organism>
<protein>
    <submittedName>
        <fullName evidence="3">Uncharacterized protein</fullName>
    </submittedName>
</protein>
<name>A0A1Y1YIN8_9FUNG</name>
<feature type="chain" id="PRO_5012824502" evidence="2">
    <location>
        <begin position="21"/>
        <end position="201"/>
    </location>
</feature>
<reference evidence="3 4" key="1">
    <citation type="submission" date="2016-07" db="EMBL/GenBank/DDBJ databases">
        <title>Pervasive Adenine N6-methylation of Active Genes in Fungi.</title>
        <authorList>
            <consortium name="DOE Joint Genome Institute"/>
            <person name="Mondo S.J."/>
            <person name="Dannebaum R.O."/>
            <person name="Kuo R.C."/>
            <person name="Labutti K."/>
            <person name="Haridas S."/>
            <person name="Kuo A."/>
            <person name="Salamov A."/>
            <person name="Ahrendt S.R."/>
            <person name="Lipzen A."/>
            <person name="Sullivan W."/>
            <person name="Andreopoulos W.B."/>
            <person name="Clum A."/>
            <person name="Lindquist E."/>
            <person name="Daum C."/>
            <person name="Ramamoorthy G.K."/>
            <person name="Gryganskyi A."/>
            <person name="Culley D."/>
            <person name="Magnuson J.K."/>
            <person name="James T.Y."/>
            <person name="O'Malley M.A."/>
            <person name="Stajich J.E."/>
            <person name="Spatafora J.W."/>
            <person name="Visel A."/>
            <person name="Grigoriev I.V."/>
        </authorList>
    </citation>
    <scope>NUCLEOTIDE SEQUENCE [LARGE SCALE GENOMIC DNA]</scope>
    <source>
        <strain evidence="3 4">CBS 931.73</strain>
    </source>
</reference>
<feature type="region of interest" description="Disordered" evidence="1">
    <location>
        <begin position="110"/>
        <end position="133"/>
    </location>
</feature>